<proteinExistence type="predicted"/>
<dbReference type="PANTHER" id="PTHR30621:SF0">
    <property type="entry name" value="BIFUNCTIONAL GLUTAMINE SYNTHETASE ADENYLYLTRANSFERASE_ADENYLYL-REMOVING ENZYME"/>
    <property type="match status" value="1"/>
</dbReference>
<dbReference type="InterPro" id="IPR013546">
    <property type="entry name" value="PII_UdlTrfase/GS_AdlTrfase"/>
</dbReference>
<evidence type="ECO:0000256" key="3">
    <source>
        <dbReference type="ARBA" id="ARBA00022741"/>
    </source>
</evidence>
<dbReference type="InterPro" id="IPR005190">
    <property type="entry name" value="GlnE_rpt_dom"/>
</dbReference>
<keyword evidence="2 9" id="KW-0548">Nucleotidyltransferase</keyword>
<name>A0ABP9FJN8_9ACTN</name>
<evidence type="ECO:0000259" key="8">
    <source>
        <dbReference type="Pfam" id="PF08335"/>
    </source>
</evidence>
<dbReference type="NCBIfam" id="NF010707">
    <property type="entry name" value="PRK14109.1"/>
    <property type="match status" value="1"/>
</dbReference>
<dbReference type="RefSeq" id="WP_345583225.1">
    <property type="nucleotide sequence ID" value="NZ_BAABLV010000036.1"/>
</dbReference>
<dbReference type="InterPro" id="IPR043519">
    <property type="entry name" value="NT_sf"/>
</dbReference>
<sequence length="977" mass="107239">MGRFQSPTGEFARRGFDSASSAARVWERWTTRLGGDPPVDLALFEPVADRDLALDSIERLSAAAPELFAEIAADEAWLRRLLLVLGSSGVLAHTLVRHPAEARLLAVEPAHRGPAGWRDFFAARIHLDDGVASGNADDLRLANRAALVEIAARDLSAAQPDALVHEIAAELSHVADTVLDLSLAHARAEVPDWRKARLAVLAVGKTGAQELNYISDVDVIYVAEPAEGATSDEAVTVAAKLAAAQARICSAHTSEGSIWQVDAALRPEGKAGPLVRTLSSYRAYYAKWAKNWEFQAMLKARPAAGDLALGQAFVDMVWPLVWQAGERPEFLPEVRAMRDRVISLIPAKQEDREIKLGSGGLRDTEFSVQLLQLVHGRADERLRTRGTFDGLMALIGNGYIGRGDGAEMARAYRFQRVLEHRIQLRRLRRTHLMPDDALALSHVARSMGTSAEDLQKRWRDSARRVRQLQQRLFFSPLLDVVSQVRTDELQLSTEAARTRMRALGFADPQAGLGHIRALTTGRDRGTEIQRQLLPAMLQWFADGPNPDFGLLAFRQLSESLGRTSWYLRALRDEGYMAQRLARVASSSRYVVDLLKRAPEHIKMLASTDDLRPRSAEELTAAMTRAVNRYDDLEQAVASVRALRRAELCRIALSDVLGHADLAAVGTALSDLASATVEAGLLLARRELTASRPDLPTVAVIALGRWGGYELSYSSDADCMFVVPDGTEGDALAAATELVRRAADIIGKPGPDPALVIDTDLRPEGKGGPQVRTVSSYLAYYGKWASTWERQMLLRARHGAGERGLSDDVLAGIEGFRYPDGGLTRAQVSEIRKLKSRMENERIPKGVPRDRHLKLGPGGLSDVEWTVQLLQLQHGHEHPGLRTTSTMEALALLAKLEIVPESQATRLSEAWHRASMLRDAIMLVRGRASDALPSDTRELAAIALLLGYRAGEASRLVEDTRRLLRRAADAVDGIFWAA</sequence>
<gene>
    <name evidence="9" type="ORF">GCM10025789_24380</name>
</gene>
<dbReference type="CDD" id="cd05401">
    <property type="entry name" value="NT_GlnE_GlnD_like"/>
    <property type="match status" value="2"/>
</dbReference>
<accession>A0ABP9FJN8</accession>
<keyword evidence="4" id="KW-0067">ATP-binding</keyword>
<reference evidence="10" key="1">
    <citation type="journal article" date="2019" name="Int. J. Syst. Evol. Microbiol.">
        <title>The Global Catalogue of Microorganisms (GCM) 10K type strain sequencing project: providing services to taxonomists for standard genome sequencing and annotation.</title>
        <authorList>
            <consortium name="The Broad Institute Genomics Platform"/>
            <consortium name="The Broad Institute Genome Sequencing Center for Infectious Disease"/>
            <person name="Wu L."/>
            <person name="Ma J."/>
        </authorList>
    </citation>
    <scope>NUCLEOTIDE SEQUENCE [LARGE SCALE GENOMIC DNA]</scope>
    <source>
        <strain evidence="10">JCM 19125</strain>
    </source>
</reference>
<dbReference type="EMBL" id="BAABLV010000036">
    <property type="protein sequence ID" value="GAA4904392.1"/>
    <property type="molecule type" value="Genomic_DNA"/>
</dbReference>
<dbReference type="Proteomes" id="UP001501521">
    <property type="component" value="Unassembled WGS sequence"/>
</dbReference>
<evidence type="ECO:0000313" key="9">
    <source>
        <dbReference type="EMBL" id="GAA4904392.1"/>
    </source>
</evidence>
<evidence type="ECO:0000259" key="7">
    <source>
        <dbReference type="Pfam" id="PF03710"/>
    </source>
</evidence>
<dbReference type="Gene3D" id="1.20.120.330">
    <property type="entry name" value="Nucleotidyltransferases domain 2"/>
    <property type="match status" value="2"/>
</dbReference>
<dbReference type="Pfam" id="PF03710">
    <property type="entry name" value="GlnE"/>
    <property type="match status" value="2"/>
</dbReference>
<feature type="domain" description="PII-uridylyltransferase/Glutamine-synthetase adenylyltransferase" evidence="8">
    <location>
        <begin position="849"/>
        <end position="974"/>
    </location>
</feature>
<keyword evidence="5" id="KW-0460">Magnesium</keyword>
<evidence type="ECO:0000256" key="1">
    <source>
        <dbReference type="ARBA" id="ARBA00022679"/>
    </source>
</evidence>
<evidence type="ECO:0000256" key="5">
    <source>
        <dbReference type="ARBA" id="ARBA00022842"/>
    </source>
</evidence>
<evidence type="ECO:0000313" key="10">
    <source>
        <dbReference type="Proteomes" id="UP001501521"/>
    </source>
</evidence>
<feature type="domain" description="PII-uridylyltransferase/Glutamine-synthetase adenylyltransferase" evidence="8">
    <location>
        <begin position="336"/>
        <end position="473"/>
    </location>
</feature>
<evidence type="ECO:0000256" key="6">
    <source>
        <dbReference type="ARBA" id="ARBA00023268"/>
    </source>
</evidence>
<dbReference type="SUPFAM" id="SSF81593">
    <property type="entry name" value="Nucleotidyltransferase substrate binding subunit/domain"/>
    <property type="match status" value="2"/>
</dbReference>
<keyword evidence="10" id="KW-1185">Reference proteome</keyword>
<organism evidence="9 10">
    <name type="scientific">Tessaracoccus lubricantis</name>
    <dbReference type="NCBI Taxonomy" id="545543"/>
    <lineage>
        <taxon>Bacteria</taxon>
        <taxon>Bacillati</taxon>
        <taxon>Actinomycetota</taxon>
        <taxon>Actinomycetes</taxon>
        <taxon>Propionibacteriales</taxon>
        <taxon>Propionibacteriaceae</taxon>
        <taxon>Tessaracoccus</taxon>
    </lineage>
</organism>
<feature type="domain" description="Glutamate-ammonia ligase adenylyltransferase repeated" evidence="7">
    <location>
        <begin position="578"/>
        <end position="805"/>
    </location>
</feature>
<comment type="caution">
    <text evidence="9">The sequence shown here is derived from an EMBL/GenBank/DDBJ whole genome shotgun (WGS) entry which is preliminary data.</text>
</comment>
<keyword evidence="3" id="KW-0547">Nucleotide-binding</keyword>
<feature type="domain" description="Glutamate-ammonia ligase adenylyltransferase repeated" evidence="7">
    <location>
        <begin position="79"/>
        <end position="313"/>
    </location>
</feature>
<evidence type="ECO:0000256" key="4">
    <source>
        <dbReference type="ARBA" id="ARBA00022840"/>
    </source>
</evidence>
<protein>
    <submittedName>
        <fullName evidence="9">Bifunctional [glutamine synthetase] adenylyltransferase/[glutamine synthetase]-adenylyl-L-tyrosine phosphorylase</fullName>
    </submittedName>
</protein>
<dbReference type="InterPro" id="IPR023057">
    <property type="entry name" value="GlnE"/>
</dbReference>
<keyword evidence="6" id="KW-0511">Multifunctional enzyme</keyword>
<dbReference type="GO" id="GO:0016779">
    <property type="term" value="F:nucleotidyltransferase activity"/>
    <property type="evidence" value="ECO:0007669"/>
    <property type="project" value="UniProtKB-KW"/>
</dbReference>
<dbReference type="PANTHER" id="PTHR30621">
    <property type="entry name" value="GLUTAMINE SYNTHETASE ADENYLYLTRANSFERASE"/>
    <property type="match status" value="1"/>
</dbReference>
<keyword evidence="1" id="KW-0808">Transferase</keyword>
<dbReference type="Pfam" id="PF08335">
    <property type="entry name" value="GlnD_UR_UTase"/>
    <property type="match status" value="2"/>
</dbReference>
<evidence type="ECO:0000256" key="2">
    <source>
        <dbReference type="ARBA" id="ARBA00022695"/>
    </source>
</evidence>
<dbReference type="Gene3D" id="3.30.460.10">
    <property type="entry name" value="Beta Polymerase, domain 2"/>
    <property type="match status" value="2"/>
</dbReference>
<dbReference type="SUPFAM" id="SSF81301">
    <property type="entry name" value="Nucleotidyltransferase"/>
    <property type="match status" value="2"/>
</dbReference>